<evidence type="ECO:0000256" key="12">
    <source>
        <dbReference type="ARBA" id="ARBA00023136"/>
    </source>
</evidence>
<dbReference type="Gene3D" id="2.60.40.60">
    <property type="entry name" value="Cadherins"/>
    <property type="match status" value="5"/>
</dbReference>
<keyword evidence="10 15" id="KW-0130">Cell adhesion</keyword>
<dbReference type="FunFam" id="2.60.40.60:FF:000011">
    <property type="entry name" value="Cadherin 1"/>
    <property type="match status" value="1"/>
</dbReference>
<dbReference type="GO" id="GO:0045296">
    <property type="term" value="F:cadherin binding"/>
    <property type="evidence" value="ECO:0007669"/>
    <property type="project" value="TreeGrafter"/>
</dbReference>
<evidence type="ECO:0000256" key="5">
    <source>
        <dbReference type="ARBA" id="ARBA00022692"/>
    </source>
</evidence>
<dbReference type="InterPro" id="IPR002126">
    <property type="entry name" value="Cadherin-like_dom"/>
</dbReference>
<dbReference type="GO" id="GO:0007043">
    <property type="term" value="P:cell-cell junction assembly"/>
    <property type="evidence" value="ECO:0007669"/>
    <property type="project" value="TreeGrafter"/>
</dbReference>
<dbReference type="AlphaFoldDB" id="A0A6A5FGW1"/>
<feature type="domain" description="Cadherin" evidence="19">
    <location>
        <begin position="40"/>
        <end position="147"/>
    </location>
</feature>
<dbReference type="GO" id="GO:0005912">
    <property type="term" value="C:adherens junction"/>
    <property type="evidence" value="ECO:0007669"/>
    <property type="project" value="TreeGrafter"/>
</dbReference>
<protein>
    <recommendedName>
        <fullName evidence="19">Cadherin domain-containing protein</fullName>
    </recommendedName>
</protein>
<keyword evidence="13" id="KW-0325">Glycoprotein</keyword>
<comment type="caution">
    <text evidence="20">The sequence shown here is derived from an EMBL/GenBank/DDBJ whole genome shotgun (WGS) entry which is preliminary data.</text>
</comment>
<dbReference type="Pfam" id="PF01049">
    <property type="entry name" value="CADH_Y-type_LIR"/>
    <property type="match status" value="1"/>
</dbReference>
<keyword evidence="21" id="KW-1185">Reference proteome</keyword>
<dbReference type="GO" id="GO:0005737">
    <property type="term" value="C:cytoplasm"/>
    <property type="evidence" value="ECO:0007669"/>
    <property type="project" value="UniProtKB-SubCell"/>
</dbReference>
<dbReference type="GO" id="GO:0016342">
    <property type="term" value="C:catenin complex"/>
    <property type="evidence" value="ECO:0007669"/>
    <property type="project" value="TreeGrafter"/>
</dbReference>
<reference evidence="20 21" key="1">
    <citation type="submission" date="2019-06" db="EMBL/GenBank/DDBJ databases">
        <title>A chromosome-scale genome assembly of the European perch, Perca fluviatilis.</title>
        <authorList>
            <person name="Roques C."/>
            <person name="Zahm M."/>
            <person name="Cabau C."/>
            <person name="Klopp C."/>
            <person name="Bouchez O."/>
            <person name="Donnadieu C."/>
            <person name="Kuhl H."/>
            <person name="Gislard M."/>
            <person name="Guendouz S."/>
            <person name="Journot L."/>
            <person name="Haffray P."/>
            <person name="Bestin A."/>
            <person name="Morvezen R."/>
            <person name="Feron R."/>
            <person name="Wen M."/>
            <person name="Jouanno E."/>
            <person name="Herpin A."/>
            <person name="Schartl M."/>
            <person name="Postlethwait J."/>
            <person name="Schaerlinger B."/>
            <person name="Chardard D."/>
            <person name="Lecocq T."/>
            <person name="Poncet C."/>
            <person name="Jaffrelo L."/>
            <person name="Lampietro C."/>
            <person name="Guiguen Y."/>
        </authorList>
    </citation>
    <scope>NUCLEOTIDE SEQUENCE [LARGE SCALE GENOMIC DNA]</scope>
    <source>
        <tissue evidence="20">Blood</tissue>
    </source>
</reference>
<dbReference type="InterPro" id="IPR039808">
    <property type="entry name" value="Cadherin"/>
</dbReference>
<evidence type="ECO:0000256" key="16">
    <source>
        <dbReference type="RuleBase" id="RU004357"/>
    </source>
</evidence>
<keyword evidence="9 14" id="KW-0106">Calcium</keyword>
<evidence type="ECO:0000256" key="7">
    <source>
        <dbReference type="ARBA" id="ARBA00022729"/>
    </source>
</evidence>
<evidence type="ECO:0000256" key="15">
    <source>
        <dbReference type="RuleBase" id="RU003318"/>
    </source>
</evidence>
<evidence type="ECO:0000256" key="13">
    <source>
        <dbReference type="ARBA" id="ARBA00023180"/>
    </source>
</evidence>
<keyword evidence="12 17" id="KW-0472">Membrane</keyword>
<feature type="domain" description="Cadherin" evidence="19">
    <location>
        <begin position="390"/>
        <end position="487"/>
    </location>
</feature>
<dbReference type="GO" id="GO:0044331">
    <property type="term" value="P:cell-cell adhesion mediated by cadherin"/>
    <property type="evidence" value="ECO:0007669"/>
    <property type="project" value="TreeGrafter"/>
</dbReference>
<dbReference type="GO" id="GO:0005509">
    <property type="term" value="F:calcium ion binding"/>
    <property type="evidence" value="ECO:0007669"/>
    <property type="project" value="UniProtKB-UniRule"/>
</dbReference>
<comment type="subcellular location">
    <subcellularLocation>
        <location evidence="1 15">Cell membrane</location>
        <topology evidence="1 15">Single-pass type I membrane protein</topology>
    </subcellularLocation>
    <subcellularLocation>
        <location evidence="2">Cytoplasm</location>
    </subcellularLocation>
</comment>
<dbReference type="InterPro" id="IPR020894">
    <property type="entry name" value="Cadherin_CS"/>
</dbReference>
<dbReference type="PANTHER" id="PTHR24027">
    <property type="entry name" value="CADHERIN-23"/>
    <property type="match status" value="1"/>
</dbReference>
<dbReference type="FunFam" id="2.60.40.60:FF:000019">
    <property type="entry name" value="Cadherin 2"/>
    <property type="match status" value="1"/>
</dbReference>
<evidence type="ECO:0000259" key="19">
    <source>
        <dbReference type="PROSITE" id="PS50268"/>
    </source>
</evidence>
<keyword evidence="5 15" id="KW-0812">Transmembrane</keyword>
<dbReference type="GO" id="GO:0000902">
    <property type="term" value="P:cell morphogenesis"/>
    <property type="evidence" value="ECO:0007669"/>
    <property type="project" value="TreeGrafter"/>
</dbReference>
<dbReference type="InterPro" id="IPR027397">
    <property type="entry name" value="Catenin-bd_sf"/>
</dbReference>
<feature type="domain" description="Cadherin" evidence="19">
    <location>
        <begin position="501"/>
        <end position="594"/>
    </location>
</feature>
<dbReference type="PROSITE" id="PS00232">
    <property type="entry name" value="CADHERIN_1"/>
    <property type="match status" value="1"/>
</dbReference>
<feature type="transmembrane region" description="Helical" evidence="17">
    <location>
        <begin position="597"/>
        <end position="620"/>
    </location>
</feature>
<name>A0A6A5FGW1_PERFL</name>
<dbReference type="PRINTS" id="PR01820">
    <property type="entry name" value="DESMOCOLLIN"/>
</dbReference>
<dbReference type="Gene3D" id="4.10.900.10">
    <property type="entry name" value="TCF3-CBD (Catenin binding domain)"/>
    <property type="match status" value="1"/>
</dbReference>
<dbReference type="GO" id="GO:0007156">
    <property type="term" value="P:homophilic cell adhesion via plasma membrane adhesion molecules"/>
    <property type="evidence" value="ECO:0007669"/>
    <property type="project" value="InterPro"/>
</dbReference>
<dbReference type="CDD" id="cd11304">
    <property type="entry name" value="Cadherin_repeat"/>
    <property type="match status" value="4"/>
</dbReference>
<dbReference type="Proteomes" id="UP000465112">
    <property type="component" value="Chromosome 5"/>
</dbReference>
<dbReference type="GO" id="GO:0060027">
    <property type="term" value="P:convergent extension involved in gastrulation"/>
    <property type="evidence" value="ECO:0007669"/>
    <property type="project" value="UniProtKB-ARBA"/>
</dbReference>
<keyword evidence="4" id="KW-0963">Cytoplasm</keyword>
<organism evidence="20 21">
    <name type="scientific">Perca fluviatilis</name>
    <name type="common">European perch</name>
    <dbReference type="NCBI Taxonomy" id="8168"/>
    <lineage>
        <taxon>Eukaryota</taxon>
        <taxon>Metazoa</taxon>
        <taxon>Chordata</taxon>
        <taxon>Craniata</taxon>
        <taxon>Vertebrata</taxon>
        <taxon>Euteleostomi</taxon>
        <taxon>Actinopterygii</taxon>
        <taxon>Neopterygii</taxon>
        <taxon>Teleostei</taxon>
        <taxon>Neoteleostei</taxon>
        <taxon>Acanthomorphata</taxon>
        <taxon>Eupercaria</taxon>
        <taxon>Perciformes</taxon>
        <taxon>Percoidei</taxon>
        <taxon>Percidae</taxon>
        <taxon>Percinae</taxon>
        <taxon>Perca</taxon>
    </lineage>
</organism>
<evidence type="ECO:0000313" key="20">
    <source>
        <dbReference type="EMBL" id="KAF1390275.1"/>
    </source>
</evidence>
<dbReference type="PROSITE" id="PS50268">
    <property type="entry name" value="CADHERIN_2"/>
    <property type="match status" value="5"/>
</dbReference>
<comment type="function">
    <text evidence="16">Cadherins are calcium-dependent cell adhesion proteins.</text>
</comment>
<accession>A0A6A5FGW1</accession>
<dbReference type="Pfam" id="PF00028">
    <property type="entry name" value="Cadherin"/>
    <property type="match status" value="3"/>
</dbReference>
<dbReference type="PRINTS" id="PR00205">
    <property type="entry name" value="CADHERIN"/>
</dbReference>
<evidence type="ECO:0000256" key="17">
    <source>
        <dbReference type="SAM" id="Phobius"/>
    </source>
</evidence>
<dbReference type="PANTHER" id="PTHR24027:SF78">
    <property type="entry name" value="CADHERIN-LIKE PROTEIN 26"/>
    <property type="match status" value="1"/>
</dbReference>
<evidence type="ECO:0000256" key="14">
    <source>
        <dbReference type="PROSITE-ProRule" id="PRU00043"/>
    </source>
</evidence>
<dbReference type="GO" id="GO:0008013">
    <property type="term" value="F:beta-catenin binding"/>
    <property type="evidence" value="ECO:0007669"/>
    <property type="project" value="TreeGrafter"/>
</dbReference>
<evidence type="ECO:0000256" key="8">
    <source>
        <dbReference type="ARBA" id="ARBA00022737"/>
    </source>
</evidence>
<evidence type="ECO:0000256" key="10">
    <source>
        <dbReference type="ARBA" id="ARBA00022889"/>
    </source>
</evidence>
<keyword evidence="7 18" id="KW-0732">Signal</keyword>
<evidence type="ECO:0000256" key="2">
    <source>
        <dbReference type="ARBA" id="ARBA00004496"/>
    </source>
</evidence>
<dbReference type="SUPFAM" id="SSF49313">
    <property type="entry name" value="Cadherin-like"/>
    <property type="match status" value="5"/>
</dbReference>
<proteinExistence type="predicted"/>
<feature type="domain" description="Cadherin" evidence="19">
    <location>
        <begin position="148"/>
        <end position="258"/>
    </location>
</feature>
<dbReference type="InterPro" id="IPR015919">
    <property type="entry name" value="Cadherin-like_sf"/>
</dbReference>
<feature type="signal peptide" evidence="18">
    <location>
        <begin position="1"/>
        <end position="18"/>
    </location>
</feature>
<dbReference type="GO" id="GO:0034332">
    <property type="term" value="P:adherens junction organization"/>
    <property type="evidence" value="ECO:0007669"/>
    <property type="project" value="TreeGrafter"/>
</dbReference>
<evidence type="ECO:0000256" key="9">
    <source>
        <dbReference type="ARBA" id="ARBA00022837"/>
    </source>
</evidence>
<feature type="domain" description="Cadherin" evidence="19">
    <location>
        <begin position="259"/>
        <end position="379"/>
    </location>
</feature>
<evidence type="ECO:0000256" key="3">
    <source>
        <dbReference type="ARBA" id="ARBA00022475"/>
    </source>
</evidence>
<keyword evidence="6" id="KW-0479">Metal-binding</keyword>
<gene>
    <name evidence="20" type="ORF">PFLUV_G00056380</name>
</gene>
<evidence type="ECO:0000256" key="18">
    <source>
        <dbReference type="SAM" id="SignalP"/>
    </source>
</evidence>
<dbReference type="GO" id="GO:0016339">
    <property type="term" value="P:calcium-dependent cell-cell adhesion via plasma membrane cell adhesion molecules"/>
    <property type="evidence" value="ECO:0007669"/>
    <property type="project" value="TreeGrafter"/>
</dbReference>
<evidence type="ECO:0000256" key="4">
    <source>
        <dbReference type="ARBA" id="ARBA00022490"/>
    </source>
</evidence>
<dbReference type="GO" id="GO:0016477">
    <property type="term" value="P:cell migration"/>
    <property type="evidence" value="ECO:0007669"/>
    <property type="project" value="TreeGrafter"/>
</dbReference>
<evidence type="ECO:0000256" key="1">
    <source>
        <dbReference type="ARBA" id="ARBA00004251"/>
    </source>
</evidence>
<dbReference type="OrthoDB" id="9045962at2759"/>
<evidence type="ECO:0000256" key="6">
    <source>
        <dbReference type="ARBA" id="ARBA00022723"/>
    </source>
</evidence>
<dbReference type="EMBL" id="VHII01000005">
    <property type="protein sequence ID" value="KAF1390275.1"/>
    <property type="molecule type" value="Genomic_DNA"/>
</dbReference>
<evidence type="ECO:0000256" key="11">
    <source>
        <dbReference type="ARBA" id="ARBA00022989"/>
    </source>
</evidence>
<sequence>MKNIFLLLLVALTALAESQQGYNIRRDKREFLVRSKRRWVLSTIEIVEEDEGPFPKNITEMYNDKTDQEGQIYRIAVTNAAGNPIDGFFSIDGNTGVVSVHKRIDREEIDLFKITFDILSKTTLREIDKRLAFDVQVKDINDNAPAFIDLPLKVDVKENTEEGYLPVQLKVMDRDQPNTPNSMFTIRVVKQTPAEPKIDLERMNDGMAQLTFTGCFDYDKVQKYEVTVEAKDQGNPSRSSTAVITLNVVDSNSHPPTFKEKKYQGEVLESTIKDDILRIAVDDKDTPKTPGWRAKYYFIDGNKEENYKIETDPTTNEGILSVIKGKDYETTTKTILRIGVENEEPLFVCKSKSTGPAAPPPDTVNITMKVIDDNDPPYYEKDHVDVQQKEEEEPGKVLFTPIVKDVDSDESKIRHMIIKDPAGWVTIDEKTGKLTTIKKMDRESPFVDDKGIYKIIVGAKDNGEPPCTGTCTVLVHLRDINDNVPKLVNKGVIMCGNKGNMVMVSANDTDADPFSGPFAFSLGSDDKTLTQRWKLDPAFGKEGGLVSLKTLAYGNYSVPLVIQDQQNSIGRDTLNVIVCDCGEGDVCRSKVPSSSSLGPAGIGLLLLGLLLFLLLLLLFMCQCGDREEPMTMVEDEGNQTLIKYNQEAGGSECKAVPTLLLTPRNSVAVTDGLKNGTMQNYTMTSMDMQPHRDTIRSQGGQTMYSTWTTNMSKTYQGGSSRYNRSLSLKSNHQITDHITRGGSSRYHRSLSLMSNHQITDHITRRLHTIDGKHVDHPVYLPYEYAYEGQGSQCQSLDSLSLSNLGDDLMFLNNLGPKFKTLGGICHQTLQGKNIQL</sequence>
<dbReference type="FunFam" id="2.60.40.60:FF:000095">
    <property type="entry name" value="Cadherin 13"/>
    <property type="match status" value="1"/>
</dbReference>
<dbReference type="SMART" id="SM00112">
    <property type="entry name" value="CA"/>
    <property type="match status" value="4"/>
</dbReference>
<dbReference type="InterPro" id="IPR000233">
    <property type="entry name" value="Cadherin_Y-type_LIR"/>
</dbReference>
<keyword evidence="3" id="KW-1003">Cell membrane</keyword>
<feature type="chain" id="PRO_5025609037" description="Cadherin domain-containing protein" evidence="18">
    <location>
        <begin position="19"/>
        <end position="836"/>
    </location>
</feature>
<keyword evidence="8" id="KW-0677">Repeat</keyword>
<keyword evidence="11 17" id="KW-1133">Transmembrane helix</keyword>
<evidence type="ECO:0000313" key="21">
    <source>
        <dbReference type="Proteomes" id="UP000465112"/>
    </source>
</evidence>